<reference evidence="3 4" key="1">
    <citation type="submission" date="2017-10" db="EMBL/GenBank/DDBJ databases">
        <title>Novel microbial diversity and functional potential in the marine mammal oral microbiome.</title>
        <authorList>
            <person name="Dudek N.K."/>
            <person name="Sun C.L."/>
            <person name="Burstein D."/>
            <person name="Kantor R.S."/>
            <person name="Aliaga Goltsman D.S."/>
            <person name="Bik E.M."/>
            <person name="Thomas B.C."/>
            <person name="Banfield J.F."/>
            <person name="Relman D.A."/>
        </authorList>
    </citation>
    <scope>NUCLEOTIDE SEQUENCE [LARGE SCALE GENOMIC DNA]</scope>
    <source>
        <strain evidence="3">DOLJORAL78_47_202</strain>
    </source>
</reference>
<dbReference type="Pfam" id="PF01206">
    <property type="entry name" value="TusA"/>
    <property type="match status" value="1"/>
</dbReference>
<gene>
    <name evidence="3" type="ORF">CSA25_05865</name>
</gene>
<sequence>MKSKETLDLTGLACPMPIVKVSKAMKTLEPGEIIDALTSDPGALTDFPAWANTSGNEIIKTQTEGENTRFYIKKAERSEPV</sequence>
<name>A0A2G6MQC2_9BACT</name>
<evidence type="ECO:0000313" key="3">
    <source>
        <dbReference type="EMBL" id="PIE62284.1"/>
    </source>
</evidence>
<comment type="caution">
    <text evidence="3">The sequence shown here is derived from an EMBL/GenBank/DDBJ whole genome shotgun (WGS) entry which is preliminary data.</text>
</comment>
<dbReference type="InterPro" id="IPR001455">
    <property type="entry name" value="TusA-like"/>
</dbReference>
<dbReference type="PANTHER" id="PTHR33279:SF6">
    <property type="entry name" value="SULFUR CARRIER PROTEIN YEDF-RELATED"/>
    <property type="match status" value="1"/>
</dbReference>
<dbReference type="SUPFAM" id="SSF64307">
    <property type="entry name" value="SirA-like"/>
    <property type="match status" value="1"/>
</dbReference>
<dbReference type="EMBL" id="PDTI01000052">
    <property type="protein sequence ID" value="PIE62284.1"/>
    <property type="molecule type" value="Genomic_DNA"/>
</dbReference>
<dbReference type="Gene3D" id="3.30.110.40">
    <property type="entry name" value="TusA-like domain"/>
    <property type="match status" value="1"/>
</dbReference>
<dbReference type="PROSITE" id="PS01148">
    <property type="entry name" value="UPF0033"/>
    <property type="match status" value="1"/>
</dbReference>
<comment type="similarity">
    <text evidence="1">Belongs to the sulfur carrier protein TusA family.</text>
</comment>
<protein>
    <recommendedName>
        <fullName evidence="2">UPF0033 domain-containing protein</fullName>
    </recommendedName>
</protein>
<dbReference type="Proteomes" id="UP000231203">
    <property type="component" value="Unassembled WGS sequence"/>
</dbReference>
<organism evidence="3 4">
    <name type="scientific">Desulfobacter postgatei</name>
    <dbReference type="NCBI Taxonomy" id="2293"/>
    <lineage>
        <taxon>Bacteria</taxon>
        <taxon>Pseudomonadati</taxon>
        <taxon>Thermodesulfobacteriota</taxon>
        <taxon>Desulfobacteria</taxon>
        <taxon>Desulfobacterales</taxon>
        <taxon>Desulfobacteraceae</taxon>
        <taxon>Desulfobacter</taxon>
    </lineage>
</organism>
<dbReference type="CDD" id="cd00291">
    <property type="entry name" value="SirA_YedF_YeeD"/>
    <property type="match status" value="1"/>
</dbReference>
<dbReference type="PANTHER" id="PTHR33279">
    <property type="entry name" value="SULFUR CARRIER PROTEIN YEDF-RELATED"/>
    <property type="match status" value="1"/>
</dbReference>
<evidence type="ECO:0000259" key="2">
    <source>
        <dbReference type="PROSITE" id="PS01148"/>
    </source>
</evidence>
<evidence type="ECO:0000256" key="1">
    <source>
        <dbReference type="ARBA" id="ARBA00008984"/>
    </source>
</evidence>
<accession>A0A2G6MQC2</accession>
<evidence type="ECO:0000313" key="4">
    <source>
        <dbReference type="Proteomes" id="UP000231203"/>
    </source>
</evidence>
<feature type="domain" description="UPF0033" evidence="2">
    <location>
        <begin position="7"/>
        <end position="31"/>
    </location>
</feature>
<dbReference type="InterPro" id="IPR036868">
    <property type="entry name" value="TusA-like_sf"/>
</dbReference>
<proteinExistence type="inferred from homology"/>
<dbReference type="AlphaFoldDB" id="A0A2G6MQC2"/>